<dbReference type="GO" id="GO:0009279">
    <property type="term" value="C:cell outer membrane"/>
    <property type="evidence" value="ECO:0007669"/>
    <property type="project" value="UniProtKB-SubCell"/>
</dbReference>
<evidence type="ECO:0000256" key="3">
    <source>
        <dbReference type="ARBA" id="ARBA00022448"/>
    </source>
</evidence>
<evidence type="ECO:0000313" key="11">
    <source>
        <dbReference type="EMBL" id="EHP41407.1"/>
    </source>
</evidence>
<dbReference type="GO" id="GO:0008320">
    <property type="term" value="F:protein transmembrane transporter activity"/>
    <property type="evidence" value="ECO:0007669"/>
    <property type="project" value="TreeGrafter"/>
</dbReference>
<gene>
    <name evidence="11" type="ORF">OR16_19590</name>
</gene>
<evidence type="ECO:0000256" key="7">
    <source>
        <dbReference type="ARBA" id="ARBA00023136"/>
    </source>
</evidence>
<dbReference type="AlphaFoldDB" id="H1S7J3"/>
<evidence type="ECO:0000256" key="9">
    <source>
        <dbReference type="SAM" id="MobiDB-lite"/>
    </source>
</evidence>
<organism evidence="11 12">
    <name type="scientific">Cupriavidus basilensis OR16</name>
    <dbReference type="NCBI Taxonomy" id="1127483"/>
    <lineage>
        <taxon>Bacteria</taxon>
        <taxon>Pseudomonadati</taxon>
        <taxon>Pseudomonadota</taxon>
        <taxon>Betaproteobacteria</taxon>
        <taxon>Burkholderiales</taxon>
        <taxon>Burkholderiaceae</taxon>
        <taxon>Cupriavidus</taxon>
    </lineage>
</organism>
<dbReference type="InterPro" id="IPR005565">
    <property type="entry name" value="Hemolysn_activator_HlyB_C"/>
</dbReference>
<evidence type="ECO:0000256" key="6">
    <source>
        <dbReference type="ARBA" id="ARBA00022927"/>
    </source>
</evidence>
<dbReference type="GO" id="GO:0098046">
    <property type="term" value="C:type V protein secretion system complex"/>
    <property type="evidence" value="ECO:0007669"/>
    <property type="project" value="TreeGrafter"/>
</dbReference>
<reference evidence="11 12" key="1">
    <citation type="journal article" date="2012" name="J. Bacteriol.">
        <title>De Novo Genome Project of Cupriavidus basilensis OR16.</title>
        <authorList>
            <person name="Cserhati M."/>
            <person name="Kriszt B."/>
            <person name="Szoboszlay S."/>
            <person name="Toth A."/>
            <person name="Szabo I."/>
            <person name="Tancsics A."/>
            <person name="Nagy I."/>
            <person name="Horvath B."/>
            <person name="Nagy I."/>
            <person name="Kukolya J."/>
        </authorList>
    </citation>
    <scope>NUCLEOTIDE SEQUENCE [LARGE SCALE GENOMIC DNA]</scope>
    <source>
        <strain evidence="11 12">OR16</strain>
    </source>
</reference>
<dbReference type="InterPro" id="IPR013686">
    <property type="entry name" value="Polypept-transport_assoc_ShlB"/>
</dbReference>
<keyword evidence="3" id="KW-0813">Transport</keyword>
<dbReference type="Proteomes" id="UP000005808">
    <property type="component" value="Unassembled WGS sequence"/>
</dbReference>
<evidence type="ECO:0000256" key="5">
    <source>
        <dbReference type="ARBA" id="ARBA00022692"/>
    </source>
</evidence>
<comment type="similarity">
    <text evidence="2">Belongs to the TPS (TC 1.B.20) family.</text>
</comment>
<feature type="region of interest" description="Disordered" evidence="9">
    <location>
        <begin position="64"/>
        <end position="85"/>
    </location>
</feature>
<name>H1S7J3_9BURK</name>
<dbReference type="PATRIC" id="fig|1127483.3.peg.3926"/>
<dbReference type="InterPro" id="IPR051544">
    <property type="entry name" value="TPS_OM_transporter"/>
</dbReference>
<evidence type="ECO:0000256" key="8">
    <source>
        <dbReference type="ARBA" id="ARBA00023237"/>
    </source>
</evidence>
<dbReference type="PANTHER" id="PTHR34597">
    <property type="entry name" value="SLR1661 PROTEIN"/>
    <property type="match status" value="1"/>
</dbReference>
<sequence length="576" mass="63093">MRDSKFCPGAHVRPNAIALASAIRTVTACLTMLVFPLSVMAAPTQVPNAGRSIRDIESIRPAQPPAAAPELDLPQRQPQSAPPADAHAARLAVSAFYIDGNEVFPEGELLRLLDDLKGKPLTLAELRAAAERVTDYYRTHGYVLARAFLPPQEIEDGRVHISVQEGRYDRIILENRSRTRDGVLQQPLRNLKPGEPIYGPDLERTLLLISDVPGITAKGTLRPGEQSGSTALVVETESAPLLNGSVEADNYGSFYTGEYRLTGNVNVNSPLRLGDRLDLRLLGSNGRQHYYRAAYQVRVGTQSTQLGVGYSSMSYHLGKDFEVLEAHGTASVRSVFATQPLIRSRTFNLNAQFQYEDKRLRDDIDLYKVSAGKRVELWTLSLDGSRDDDFLGGGRSYFYLGYGSGQLRFGNAFDGMLDARTARTSGRFSKFNFSGGRLQRLPGRLQLLAQANAQWASGNLDSSEKLGLGGPYGVRAYALGAGSGDQGWVASAELRYALAPHWTISAFIDNGVISANKHPWVSGSNKVRLGASGVGANWTDRNQQMSVTAAWPLGAREVNDVPKRDPRIWLHATQYF</sequence>
<dbReference type="GO" id="GO:0046819">
    <property type="term" value="P:protein secretion by the type V secretion system"/>
    <property type="evidence" value="ECO:0007669"/>
    <property type="project" value="TreeGrafter"/>
</dbReference>
<evidence type="ECO:0000256" key="4">
    <source>
        <dbReference type="ARBA" id="ARBA00022452"/>
    </source>
</evidence>
<keyword evidence="6" id="KW-0653">Protein transport</keyword>
<dbReference type="PROSITE" id="PS51779">
    <property type="entry name" value="POTRA"/>
    <property type="match status" value="1"/>
</dbReference>
<dbReference type="Pfam" id="PF08479">
    <property type="entry name" value="POTRA_2"/>
    <property type="match status" value="1"/>
</dbReference>
<evidence type="ECO:0000313" key="12">
    <source>
        <dbReference type="Proteomes" id="UP000005808"/>
    </source>
</evidence>
<dbReference type="Pfam" id="PF03865">
    <property type="entry name" value="ShlB"/>
    <property type="match status" value="1"/>
</dbReference>
<protein>
    <submittedName>
        <fullName evidence="11">OMP85 family outer membrane protein</fullName>
    </submittedName>
</protein>
<evidence type="ECO:0000259" key="10">
    <source>
        <dbReference type="PROSITE" id="PS51779"/>
    </source>
</evidence>
<dbReference type="InterPro" id="IPR034746">
    <property type="entry name" value="POTRA"/>
</dbReference>
<feature type="domain" description="POTRA" evidence="10">
    <location>
        <begin position="91"/>
        <end position="166"/>
    </location>
</feature>
<evidence type="ECO:0000256" key="2">
    <source>
        <dbReference type="ARBA" id="ARBA00009055"/>
    </source>
</evidence>
<dbReference type="Gene3D" id="3.10.20.310">
    <property type="entry name" value="membrane protein fhac"/>
    <property type="match status" value="1"/>
</dbReference>
<comment type="subcellular location">
    <subcellularLocation>
        <location evidence="1">Cell outer membrane</location>
    </subcellularLocation>
</comment>
<dbReference type="Gene3D" id="2.40.160.50">
    <property type="entry name" value="membrane protein fhac: a member of the omp85/tpsb transporter family"/>
    <property type="match status" value="1"/>
</dbReference>
<keyword evidence="7" id="KW-0472">Membrane</keyword>
<keyword evidence="4" id="KW-1134">Transmembrane beta strand</keyword>
<keyword evidence="5" id="KW-0812">Transmembrane</keyword>
<accession>H1S7J3</accession>
<keyword evidence="8" id="KW-0998">Cell outer membrane</keyword>
<evidence type="ECO:0000256" key="1">
    <source>
        <dbReference type="ARBA" id="ARBA00004442"/>
    </source>
</evidence>
<comment type="caution">
    <text evidence="11">The sequence shown here is derived from an EMBL/GenBank/DDBJ whole genome shotgun (WGS) entry which is preliminary data.</text>
</comment>
<dbReference type="EMBL" id="AHJE01000048">
    <property type="protein sequence ID" value="EHP41407.1"/>
    <property type="molecule type" value="Genomic_DNA"/>
</dbReference>
<proteinExistence type="inferred from homology"/>
<dbReference type="PANTHER" id="PTHR34597:SF1">
    <property type="entry name" value="HEME_HEMOPEXIN TRANSPORTER PROTEIN HUXB"/>
    <property type="match status" value="1"/>
</dbReference>